<sequence length="69" mass="7276">MVGAAGSDELLVSGGAEAGDLQPLPVGQFHGVRPDSTARASDQQTLPRGQVEQAQHLRGGRRVQWQGRS</sequence>
<evidence type="ECO:0000256" key="1">
    <source>
        <dbReference type="SAM" id="MobiDB-lite"/>
    </source>
</evidence>
<dbReference type="GeneID" id="95792153"/>
<dbReference type="RefSeq" id="WP_184906779.1">
    <property type="nucleotide sequence ID" value="NZ_JACHMS010000001.1"/>
</dbReference>
<organism evidence="2 3">
    <name type="scientific">Streptomyces luteogriseus</name>
    <dbReference type="NCBI Taxonomy" id="68233"/>
    <lineage>
        <taxon>Bacteria</taxon>
        <taxon>Bacillati</taxon>
        <taxon>Actinomycetota</taxon>
        <taxon>Actinomycetes</taxon>
        <taxon>Kitasatosporales</taxon>
        <taxon>Streptomycetaceae</taxon>
        <taxon>Streptomyces</taxon>
    </lineage>
</organism>
<reference evidence="2 3" key="1">
    <citation type="submission" date="2020-08" db="EMBL/GenBank/DDBJ databases">
        <title>Sequencing the genomes of 1000 actinobacteria strains.</title>
        <authorList>
            <person name="Klenk H.-P."/>
        </authorList>
    </citation>
    <scope>NUCLEOTIDE SEQUENCE [LARGE SCALE GENOMIC DNA]</scope>
    <source>
        <strain evidence="2 3">DSM 40483</strain>
    </source>
</reference>
<feature type="compositionally biased region" description="Polar residues" evidence="1">
    <location>
        <begin position="38"/>
        <end position="47"/>
    </location>
</feature>
<protein>
    <submittedName>
        <fullName evidence="2">Uncharacterized protein</fullName>
    </submittedName>
</protein>
<proteinExistence type="predicted"/>
<keyword evidence="3" id="KW-1185">Reference proteome</keyword>
<comment type="caution">
    <text evidence="2">The sequence shown here is derived from an EMBL/GenBank/DDBJ whole genome shotgun (WGS) entry which is preliminary data.</text>
</comment>
<feature type="region of interest" description="Disordered" evidence="1">
    <location>
        <begin position="14"/>
        <end position="69"/>
    </location>
</feature>
<gene>
    <name evidence="2" type="ORF">BJ965_000061</name>
</gene>
<evidence type="ECO:0000313" key="3">
    <source>
        <dbReference type="Proteomes" id="UP000565089"/>
    </source>
</evidence>
<dbReference type="EMBL" id="JACHMS010000001">
    <property type="protein sequence ID" value="MBB4710179.1"/>
    <property type="molecule type" value="Genomic_DNA"/>
</dbReference>
<accession>A0A7W7GEL9</accession>
<name>A0A7W7GEL9_9ACTN</name>
<dbReference type="AlphaFoldDB" id="A0A7W7GEL9"/>
<evidence type="ECO:0000313" key="2">
    <source>
        <dbReference type="EMBL" id="MBB4710179.1"/>
    </source>
</evidence>
<dbReference type="Proteomes" id="UP000565089">
    <property type="component" value="Unassembled WGS sequence"/>
</dbReference>